<dbReference type="Gene3D" id="3.30.70.560">
    <property type="entry name" value="7,8-Dihydro-6-hydroxymethylpterin-pyrophosphokinase HPPK"/>
    <property type="match status" value="1"/>
</dbReference>
<dbReference type="GO" id="GO:0046656">
    <property type="term" value="P:folic acid biosynthetic process"/>
    <property type="evidence" value="ECO:0007669"/>
    <property type="project" value="UniProtKB-KW"/>
</dbReference>
<name>A0A7X0VXD9_9BACL</name>
<evidence type="ECO:0000256" key="8">
    <source>
        <dbReference type="ARBA" id="ARBA00022909"/>
    </source>
</evidence>
<proteinExistence type="predicted"/>
<evidence type="ECO:0000256" key="3">
    <source>
        <dbReference type="ARBA" id="ARBA00013253"/>
    </source>
</evidence>
<evidence type="ECO:0000256" key="7">
    <source>
        <dbReference type="ARBA" id="ARBA00022840"/>
    </source>
</evidence>
<evidence type="ECO:0000256" key="6">
    <source>
        <dbReference type="ARBA" id="ARBA00022777"/>
    </source>
</evidence>
<evidence type="ECO:0000256" key="5">
    <source>
        <dbReference type="ARBA" id="ARBA00022741"/>
    </source>
</evidence>
<evidence type="ECO:0000259" key="9">
    <source>
        <dbReference type="PROSITE" id="PS00794"/>
    </source>
</evidence>
<reference evidence="10 11" key="1">
    <citation type="submission" date="2020-08" db="EMBL/GenBank/DDBJ databases">
        <title>Cohnella phylogeny.</title>
        <authorList>
            <person name="Dunlap C."/>
        </authorList>
    </citation>
    <scope>NUCLEOTIDE SEQUENCE [LARGE SCALE GENOMIC DNA]</scope>
    <source>
        <strain evidence="10 11">CBP 2801</strain>
    </source>
</reference>
<dbReference type="GO" id="GO:0016301">
    <property type="term" value="F:kinase activity"/>
    <property type="evidence" value="ECO:0007669"/>
    <property type="project" value="UniProtKB-KW"/>
</dbReference>
<evidence type="ECO:0000313" key="11">
    <source>
        <dbReference type="Proteomes" id="UP000564644"/>
    </source>
</evidence>
<dbReference type="InterPro" id="IPR000550">
    <property type="entry name" value="Hppk"/>
</dbReference>
<gene>
    <name evidence="10" type="primary">folK</name>
    <name evidence="10" type="ORF">H7C18_20675</name>
</gene>
<dbReference type="GO" id="GO:0003848">
    <property type="term" value="F:2-amino-4-hydroxy-6-hydroxymethyldihydropteridine diphosphokinase activity"/>
    <property type="evidence" value="ECO:0007669"/>
    <property type="project" value="UniProtKB-EC"/>
</dbReference>
<dbReference type="RefSeq" id="WP_185131010.1">
    <property type="nucleotide sequence ID" value="NZ_JACJVO010000026.1"/>
</dbReference>
<dbReference type="GO" id="GO:0046654">
    <property type="term" value="P:tetrahydrofolate biosynthetic process"/>
    <property type="evidence" value="ECO:0007669"/>
    <property type="project" value="UniProtKB-UniPathway"/>
</dbReference>
<dbReference type="Proteomes" id="UP000564644">
    <property type="component" value="Unassembled WGS sequence"/>
</dbReference>
<comment type="pathway">
    <text evidence="2">Cofactor biosynthesis; tetrahydrofolate biosynthesis; 2-amino-4-hydroxy-6-hydroxymethyl-7,8-dihydropteridine diphosphate from 7,8-dihydroneopterin triphosphate: step 4/4.</text>
</comment>
<feature type="domain" description="7,8-dihydro-6-hydroxymethylpterin-pyrophosphokinase" evidence="9">
    <location>
        <begin position="88"/>
        <end position="99"/>
    </location>
</feature>
<dbReference type="NCBIfam" id="TIGR01498">
    <property type="entry name" value="folK"/>
    <property type="match status" value="1"/>
</dbReference>
<evidence type="ECO:0000313" key="10">
    <source>
        <dbReference type="EMBL" id="MBB6733342.1"/>
    </source>
</evidence>
<dbReference type="AlphaFoldDB" id="A0A7X0VXD9"/>
<evidence type="ECO:0000256" key="4">
    <source>
        <dbReference type="ARBA" id="ARBA00022679"/>
    </source>
</evidence>
<dbReference type="PROSITE" id="PS00794">
    <property type="entry name" value="HPPK"/>
    <property type="match status" value="1"/>
</dbReference>
<evidence type="ECO:0000256" key="1">
    <source>
        <dbReference type="ARBA" id="ARBA00000198"/>
    </source>
</evidence>
<dbReference type="UniPathway" id="UPA00077">
    <property type="reaction ID" value="UER00155"/>
</dbReference>
<dbReference type="Pfam" id="PF01288">
    <property type="entry name" value="HPPK"/>
    <property type="match status" value="1"/>
</dbReference>
<accession>A0A7X0VXD9</accession>
<dbReference type="PANTHER" id="PTHR43071:SF1">
    <property type="entry name" value="2-AMINO-4-HYDROXY-6-HYDROXYMETHYLDIHYDROPTERIDINE PYROPHOSPHOKINASE"/>
    <property type="match status" value="1"/>
</dbReference>
<keyword evidence="6 10" id="KW-0418">Kinase</keyword>
<dbReference type="CDD" id="cd00483">
    <property type="entry name" value="HPPK"/>
    <property type="match status" value="1"/>
</dbReference>
<evidence type="ECO:0000256" key="2">
    <source>
        <dbReference type="ARBA" id="ARBA00005051"/>
    </source>
</evidence>
<dbReference type="SUPFAM" id="SSF55083">
    <property type="entry name" value="6-hydroxymethyl-7,8-dihydropterin pyrophosphokinase, HPPK"/>
    <property type="match status" value="1"/>
</dbReference>
<keyword evidence="7" id="KW-0067">ATP-binding</keyword>
<protein>
    <recommendedName>
        <fullName evidence="3">2-amino-4-hydroxy-6-hydroxymethyldihydropteridine diphosphokinase</fullName>
        <ecNumber evidence="3">2.7.6.3</ecNumber>
    </recommendedName>
</protein>
<dbReference type="InterPro" id="IPR035907">
    <property type="entry name" value="Hppk_sf"/>
</dbReference>
<dbReference type="GO" id="GO:0005524">
    <property type="term" value="F:ATP binding"/>
    <property type="evidence" value="ECO:0007669"/>
    <property type="project" value="UniProtKB-KW"/>
</dbReference>
<dbReference type="EC" id="2.7.6.3" evidence="3"/>
<comment type="caution">
    <text evidence="10">The sequence shown here is derived from an EMBL/GenBank/DDBJ whole genome shotgun (WGS) entry which is preliminary data.</text>
</comment>
<keyword evidence="5" id="KW-0547">Nucleotide-binding</keyword>
<sequence>MKEAYAALGANLGDREESLREAIRRLGEIEGIEVRRTSSVYETDPVGYTDQPAFLNMAVALGTSLSPLELLHAMLGIEREMGRVRNIRWGPRLIDLDLLLYEGVRSDTEELTLPHPRMGERAFVLVPLSDVWPSEGEPFPWPEAVSEEARRRDGIRKWESAESAVPIRKE</sequence>
<dbReference type="PANTHER" id="PTHR43071">
    <property type="entry name" value="2-AMINO-4-HYDROXY-6-HYDROXYMETHYLDIHYDROPTERIDINE PYROPHOSPHOKINASE"/>
    <property type="match status" value="1"/>
</dbReference>
<organism evidence="10 11">
    <name type="scientific">Cohnella zeiphila</name>
    <dbReference type="NCBI Taxonomy" id="2761120"/>
    <lineage>
        <taxon>Bacteria</taxon>
        <taxon>Bacillati</taxon>
        <taxon>Bacillota</taxon>
        <taxon>Bacilli</taxon>
        <taxon>Bacillales</taxon>
        <taxon>Paenibacillaceae</taxon>
        <taxon>Cohnella</taxon>
    </lineage>
</organism>
<keyword evidence="4 10" id="KW-0808">Transferase</keyword>
<comment type="catalytic activity">
    <reaction evidence="1">
        <text>6-hydroxymethyl-7,8-dihydropterin + ATP = (7,8-dihydropterin-6-yl)methyl diphosphate + AMP + H(+)</text>
        <dbReference type="Rhea" id="RHEA:11412"/>
        <dbReference type="ChEBI" id="CHEBI:15378"/>
        <dbReference type="ChEBI" id="CHEBI:30616"/>
        <dbReference type="ChEBI" id="CHEBI:44841"/>
        <dbReference type="ChEBI" id="CHEBI:72950"/>
        <dbReference type="ChEBI" id="CHEBI:456215"/>
        <dbReference type="EC" id="2.7.6.3"/>
    </reaction>
</comment>
<dbReference type="EMBL" id="JACJVO010000026">
    <property type="protein sequence ID" value="MBB6733342.1"/>
    <property type="molecule type" value="Genomic_DNA"/>
</dbReference>
<keyword evidence="11" id="KW-1185">Reference proteome</keyword>
<keyword evidence="8" id="KW-0289">Folate biosynthesis</keyword>